<evidence type="ECO:0008006" key="4">
    <source>
        <dbReference type="Google" id="ProtNLM"/>
    </source>
</evidence>
<keyword evidence="1" id="KW-0732">Signal</keyword>
<proteinExistence type="predicted"/>
<dbReference type="InterPro" id="IPR036908">
    <property type="entry name" value="RlpA-like_sf"/>
</dbReference>
<gene>
    <name evidence="2" type="ORF">IE81DRAFT_288872</name>
</gene>
<dbReference type="Gene3D" id="2.40.40.10">
    <property type="entry name" value="RlpA-like domain"/>
    <property type="match status" value="1"/>
</dbReference>
<dbReference type="OrthoDB" id="406505at2759"/>
<evidence type="ECO:0000256" key="1">
    <source>
        <dbReference type="ARBA" id="ARBA00022729"/>
    </source>
</evidence>
<keyword evidence="3" id="KW-1185">Reference proteome</keyword>
<dbReference type="STRING" id="1522189.A0A316W166"/>
<dbReference type="RefSeq" id="XP_025370404.1">
    <property type="nucleotide sequence ID" value="XM_025511791.1"/>
</dbReference>
<evidence type="ECO:0000313" key="2">
    <source>
        <dbReference type="EMBL" id="PWN43244.1"/>
    </source>
</evidence>
<dbReference type="InParanoid" id="A0A316W166"/>
<evidence type="ECO:0000313" key="3">
    <source>
        <dbReference type="Proteomes" id="UP000245783"/>
    </source>
</evidence>
<dbReference type="SUPFAM" id="SSF50685">
    <property type="entry name" value="Barwin-like endoglucanases"/>
    <property type="match status" value="1"/>
</dbReference>
<dbReference type="Proteomes" id="UP000245783">
    <property type="component" value="Unassembled WGS sequence"/>
</dbReference>
<sequence>MLTILLISNAPLQTWYGGGQLDNPACGGSRPSDNDLVVAASESSGIPCHSTVHIHYHGKMVSAKVVDRCAGCDAKWLDLTKGTFKKLAGLDVGELHGVHIRVFPA</sequence>
<dbReference type="AlphaFoldDB" id="A0A316W166"/>
<reference evidence="2 3" key="1">
    <citation type="journal article" date="2018" name="Mol. Biol. Evol.">
        <title>Broad Genomic Sampling Reveals a Smut Pathogenic Ancestry of the Fungal Clade Ustilaginomycotina.</title>
        <authorList>
            <person name="Kijpornyongpan T."/>
            <person name="Mondo S.J."/>
            <person name="Barry K."/>
            <person name="Sandor L."/>
            <person name="Lee J."/>
            <person name="Lipzen A."/>
            <person name="Pangilinan J."/>
            <person name="LaButti K."/>
            <person name="Hainaut M."/>
            <person name="Henrissat B."/>
            <person name="Grigoriev I.V."/>
            <person name="Spatafora J.W."/>
            <person name="Aime M.C."/>
        </authorList>
    </citation>
    <scope>NUCLEOTIDE SEQUENCE [LARGE SCALE GENOMIC DNA]</scope>
    <source>
        <strain evidence="2 3">MCA 4658</strain>
    </source>
</reference>
<dbReference type="InterPro" id="IPR051477">
    <property type="entry name" value="Expansin_CellWall"/>
</dbReference>
<dbReference type="EMBL" id="KZ819371">
    <property type="protein sequence ID" value="PWN43244.1"/>
    <property type="molecule type" value="Genomic_DNA"/>
</dbReference>
<protein>
    <recommendedName>
        <fullName evidence="4">RlpA-like protein double-psi beta-barrel domain-containing protein</fullName>
    </recommendedName>
</protein>
<dbReference type="GeneID" id="37033661"/>
<name>A0A316W166_9BASI</name>
<dbReference type="CDD" id="cd22191">
    <property type="entry name" value="DPBB_RlpA_EXP_N-like"/>
    <property type="match status" value="1"/>
</dbReference>
<dbReference type="PANTHER" id="PTHR31836">
    <property type="match status" value="1"/>
</dbReference>
<dbReference type="PANTHER" id="PTHR31836:SF25">
    <property type="entry name" value="RLPA-LIKE PROTEIN DOUBLE-PSI BETA-BARREL DOMAIN-CONTAINING PROTEIN"/>
    <property type="match status" value="1"/>
</dbReference>
<organism evidence="2 3">
    <name type="scientific">Ceraceosorus guamensis</name>
    <dbReference type="NCBI Taxonomy" id="1522189"/>
    <lineage>
        <taxon>Eukaryota</taxon>
        <taxon>Fungi</taxon>
        <taxon>Dikarya</taxon>
        <taxon>Basidiomycota</taxon>
        <taxon>Ustilaginomycotina</taxon>
        <taxon>Exobasidiomycetes</taxon>
        <taxon>Ceraceosorales</taxon>
        <taxon>Ceraceosoraceae</taxon>
        <taxon>Ceraceosorus</taxon>
    </lineage>
</organism>
<accession>A0A316W166</accession>